<dbReference type="EMBL" id="JBBYHR010000007">
    <property type="protein sequence ID" value="MEL1245131.1"/>
    <property type="molecule type" value="Genomic_DNA"/>
</dbReference>
<feature type="signal peptide" evidence="2">
    <location>
        <begin position="1"/>
        <end position="19"/>
    </location>
</feature>
<comment type="caution">
    <text evidence="3">The sequence shown here is derived from an EMBL/GenBank/DDBJ whole genome shotgun (WGS) entry which is preliminary data.</text>
</comment>
<evidence type="ECO:0000313" key="4">
    <source>
        <dbReference type="Proteomes" id="UP001464555"/>
    </source>
</evidence>
<keyword evidence="1" id="KW-0812">Transmembrane</keyword>
<gene>
    <name evidence="3" type="ORF">AAEO56_12715</name>
</gene>
<evidence type="ECO:0000313" key="3">
    <source>
        <dbReference type="EMBL" id="MEL1245131.1"/>
    </source>
</evidence>
<feature type="transmembrane region" description="Helical" evidence="1">
    <location>
        <begin position="333"/>
        <end position="352"/>
    </location>
</feature>
<feature type="chain" id="PRO_5046395336" evidence="2">
    <location>
        <begin position="20"/>
        <end position="543"/>
    </location>
</feature>
<evidence type="ECO:0000256" key="2">
    <source>
        <dbReference type="SAM" id="SignalP"/>
    </source>
</evidence>
<evidence type="ECO:0000256" key="1">
    <source>
        <dbReference type="SAM" id="Phobius"/>
    </source>
</evidence>
<organism evidence="3 4">
    <name type="scientific">Flavobacterium arundinis</name>
    <dbReference type="NCBI Taxonomy" id="3139143"/>
    <lineage>
        <taxon>Bacteria</taxon>
        <taxon>Pseudomonadati</taxon>
        <taxon>Bacteroidota</taxon>
        <taxon>Flavobacteriia</taxon>
        <taxon>Flavobacteriales</taxon>
        <taxon>Flavobacteriaceae</taxon>
        <taxon>Flavobacterium</taxon>
    </lineage>
</organism>
<protein>
    <submittedName>
        <fullName evidence="3">BatD family protein</fullName>
    </submittedName>
</protein>
<name>A0ABU9HY93_9FLAO</name>
<dbReference type="Proteomes" id="UP001464555">
    <property type="component" value="Unassembled WGS sequence"/>
</dbReference>
<keyword evidence="1" id="KW-1133">Transmembrane helix</keyword>
<reference evidence="3 4" key="1">
    <citation type="submission" date="2024-04" db="EMBL/GenBank/DDBJ databases">
        <title>Flavobacterium sp. DGU11 16S ribosomal RNA gene Genome sequencing and assembly.</title>
        <authorList>
            <person name="Park S."/>
        </authorList>
    </citation>
    <scope>NUCLEOTIDE SEQUENCE [LARGE SCALE GENOMIC DNA]</scope>
    <source>
        <strain evidence="3 4">DGU11</strain>
    </source>
</reference>
<keyword evidence="4" id="KW-1185">Reference proteome</keyword>
<dbReference type="RefSeq" id="WP_341697447.1">
    <property type="nucleotide sequence ID" value="NZ_JBBYHR010000007.1"/>
</dbReference>
<dbReference type="InterPro" id="IPR025738">
    <property type="entry name" value="BatD"/>
</dbReference>
<keyword evidence="2" id="KW-0732">Signal</keyword>
<dbReference type="Pfam" id="PF13584">
    <property type="entry name" value="BatD"/>
    <property type="match status" value="1"/>
</dbReference>
<proteinExistence type="predicted"/>
<keyword evidence="1" id="KW-0472">Membrane</keyword>
<feature type="transmembrane region" description="Helical" evidence="1">
    <location>
        <begin position="146"/>
        <end position="166"/>
    </location>
</feature>
<sequence length="543" mass="62285">MTRLYYTLLLLLAAATTFGQERSVQVSIDSTKIRIGSQFHLTVKATANKGEKVSFPEGKNFGQLEVLETFPTDTIEKDAMYELVKKYGLTQFDSGRYEIPKLPVIINNKTFQTKPLTIEVNNIVVDTIKQKMYDIKPVMGATSRSWLWLYIVLGLLFWGGVGYFIYRYIQKRKLEPKEIPADQTTPIERARLSFTKLEREGIAHKGEVKEYYSVLVNIARTYLEETLHIPAMESTTSQLIAALHDAVNRKHMSLDETVYEELEKVLRNADMAKFALSRPSDNVILQDRERIENAITTVDKNLPEEIEEVEPTEEEAARLLELQQKKKKRQRTIIIAASCFLLVLGTGAYIGITQGFDYLKDNILGHPTKELLEGEWVKSEYGVPGVTIETPKVLKRTDIRKYVTKEAAQNISEMQMFQYGSLFDNFHIAVATTVFKQKVEINLEAAFDATEKTWETQGASTILVKMEGFKTEHGTEGLRSYGTMFLPDPITKERKKVYYEIMYFKQDQGVQQVVILHEDGDRYAKKITERIKGSIEFKEKKKK</sequence>
<accession>A0ABU9HY93</accession>